<evidence type="ECO:0000256" key="1">
    <source>
        <dbReference type="ARBA" id="ARBA00022491"/>
    </source>
</evidence>
<dbReference type="Proteomes" id="UP000560081">
    <property type="component" value="Unassembled WGS sequence"/>
</dbReference>
<keyword evidence="2" id="KW-0805">Transcription regulation</keyword>
<dbReference type="InterPro" id="IPR001647">
    <property type="entry name" value="HTH_TetR"/>
</dbReference>
<evidence type="ECO:0000313" key="6">
    <source>
        <dbReference type="Proteomes" id="UP000560081"/>
    </source>
</evidence>
<dbReference type="InterPro" id="IPR050109">
    <property type="entry name" value="HTH-type_TetR-like_transc_reg"/>
</dbReference>
<dbReference type="GO" id="GO:0000976">
    <property type="term" value="F:transcription cis-regulatory region binding"/>
    <property type="evidence" value="ECO:0007669"/>
    <property type="project" value="TreeGrafter"/>
</dbReference>
<dbReference type="OrthoDB" id="9816296at2"/>
<dbReference type="SUPFAM" id="SSF46689">
    <property type="entry name" value="Homeodomain-like"/>
    <property type="match status" value="1"/>
</dbReference>
<dbReference type="RefSeq" id="WP_135029608.1">
    <property type="nucleotide sequence ID" value="NZ_BMLA01000005.1"/>
</dbReference>
<sequence length="214" mass="22456">MTRAFDPEARRAELAEAVGRVLLRDGIGAVSVRTVAAEAGVAVGSLRYVFPSRTDLVVGAARHMVAQSRARLTAPRPGTTARGYAEQLAQGLLPLMEQTRADLEINVALIAEARAVPELRPVRDEVQAGVREAVDGIVRLLRCDPPVAGPMTAAEHHAALRLHALLDGLALGLLHHDDVGPGWQARADEAWGVVLAELDRIAAEAGTVSGGGAA</sequence>
<reference evidence="5 6" key="1">
    <citation type="submission" date="2020-08" db="EMBL/GenBank/DDBJ databases">
        <title>Sequencing the genomes of 1000 actinobacteria strains.</title>
        <authorList>
            <person name="Klenk H.-P."/>
        </authorList>
    </citation>
    <scope>NUCLEOTIDE SEQUENCE [LARGE SCALE GENOMIC DNA]</scope>
    <source>
        <strain evidence="5 6">DSM 19079</strain>
    </source>
</reference>
<dbReference type="GO" id="GO:0003700">
    <property type="term" value="F:DNA-binding transcription factor activity"/>
    <property type="evidence" value="ECO:0007669"/>
    <property type="project" value="TreeGrafter"/>
</dbReference>
<dbReference type="PANTHER" id="PTHR30055:SF234">
    <property type="entry name" value="HTH-TYPE TRANSCRIPTIONAL REGULATOR BETI"/>
    <property type="match status" value="1"/>
</dbReference>
<dbReference type="PROSITE" id="PS50977">
    <property type="entry name" value="HTH_TETR_2"/>
    <property type="match status" value="1"/>
</dbReference>
<dbReference type="PANTHER" id="PTHR30055">
    <property type="entry name" value="HTH-TYPE TRANSCRIPTIONAL REGULATOR RUTR"/>
    <property type="match status" value="1"/>
</dbReference>
<dbReference type="AlphaFoldDB" id="A0A4Y8X1P6"/>
<evidence type="ECO:0000256" key="3">
    <source>
        <dbReference type="ARBA" id="ARBA00023125"/>
    </source>
</evidence>
<dbReference type="InterPro" id="IPR009057">
    <property type="entry name" value="Homeodomain-like_sf"/>
</dbReference>
<dbReference type="Pfam" id="PF13977">
    <property type="entry name" value="TetR_C_6"/>
    <property type="match status" value="1"/>
</dbReference>
<gene>
    <name evidence="5" type="ORF">BJ976_000703</name>
</gene>
<organism evidence="5 6">
    <name type="scientific">Micrococcus flavus</name>
    <dbReference type="NCBI Taxonomy" id="384602"/>
    <lineage>
        <taxon>Bacteria</taxon>
        <taxon>Bacillati</taxon>
        <taxon>Actinomycetota</taxon>
        <taxon>Actinomycetes</taxon>
        <taxon>Micrococcales</taxon>
        <taxon>Micrococcaceae</taxon>
        <taxon>Micrococcus</taxon>
    </lineage>
</organism>
<dbReference type="EMBL" id="JACHMC010000001">
    <property type="protein sequence ID" value="MBB4882352.1"/>
    <property type="molecule type" value="Genomic_DNA"/>
</dbReference>
<evidence type="ECO:0000313" key="5">
    <source>
        <dbReference type="EMBL" id="MBB4882352.1"/>
    </source>
</evidence>
<dbReference type="SUPFAM" id="SSF48498">
    <property type="entry name" value="Tetracyclin repressor-like, C-terminal domain"/>
    <property type="match status" value="1"/>
</dbReference>
<dbReference type="Gene3D" id="1.10.357.10">
    <property type="entry name" value="Tetracycline Repressor, domain 2"/>
    <property type="match status" value="1"/>
</dbReference>
<keyword evidence="3" id="KW-0238">DNA-binding</keyword>
<evidence type="ECO:0000256" key="4">
    <source>
        <dbReference type="ARBA" id="ARBA00023163"/>
    </source>
</evidence>
<keyword evidence="6" id="KW-1185">Reference proteome</keyword>
<dbReference type="InterPro" id="IPR036271">
    <property type="entry name" value="Tet_transcr_reg_TetR-rel_C_sf"/>
</dbReference>
<name>A0A4Y8X1P6_9MICC</name>
<keyword evidence="4" id="KW-0804">Transcription</keyword>
<protein>
    <submittedName>
        <fullName evidence="5">AcrR family transcriptional regulator</fullName>
    </submittedName>
</protein>
<keyword evidence="1" id="KW-0678">Repressor</keyword>
<evidence type="ECO:0000256" key="2">
    <source>
        <dbReference type="ARBA" id="ARBA00023015"/>
    </source>
</evidence>
<dbReference type="Pfam" id="PF00440">
    <property type="entry name" value="TetR_N"/>
    <property type="match status" value="1"/>
</dbReference>
<proteinExistence type="predicted"/>
<dbReference type="InterPro" id="IPR039538">
    <property type="entry name" value="BetI_C"/>
</dbReference>
<accession>A0A4Y8X1P6</accession>
<comment type="caution">
    <text evidence="5">The sequence shown here is derived from an EMBL/GenBank/DDBJ whole genome shotgun (WGS) entry which is preliminary data.</text>
</comment>